<gene>
    <name evidence="2" type="ORF">CO181_00665</name>
</gene>
<feature type="region of interest" description="Disordered" evidence="1">
    <location>
        <begin position="113"/>
        <end position="135"/>
    </location>
</feature>
<dbReference type="CDD" id="cd00077">
    <property type="entry name" value="HDc"/>
    <property type="match status" value="1"/>
</dbReference>
<dbReference type="InterPro" id="IPR003607">
    <property type="entry name" value="HD/PDEase_dom"/>
</dbReference>
<name>A0A2M7WZ38_UNCKA</name>
<organism evidence="2 3">
    <name type="scientific">candidate division WWE3 bacterium CG_4_9_14_3_um_filter_43_9</name>
    <dbReference type="NCBI Taxonomy" id="1975082"/>
    <lineage>
        <taxon>Bacteria</taxon>
        <taxon>Katanobacteria</taxon>
    </lineage>
</organism>
<comment type="caution">
    <text evidence="2">The sequence shown here is derived from an EMBL/GenBank/DDBJ whole genome shotgun (WGS) entry which is preliminary data.</text>
</comment>
<sequence length="321" mass="36584">MNTETPPRNTLQSLLRQLDQFEYHGLKITDLHKLRGTLGGVVYDQTGEIYPDGQEEGGAWENVAEHCLAAMLVTDVLGEALELSGDERKDLNLAAWLHDSGKKTERMWQRTIEGWSQEPEKPDQTTAEEPQPSASEILRQNRLLEEESAAQKIIGLETLNLPSQEPQPPKPVNRLEAKKKALKAQEKMEEAENSIDAGFSPKVSKIMKATIPPLKEGHGNNLAEKIMWFADACLTGTEIKPIRQRFDDLENDPKNGPRNRKFSDSFKDRYEGKNLYDLQRELGNRYLKEFSQRIGIEPEKFYSWLQGKVDERLASEQLPLM</sequence>
<accession>A0A2M7WZ38</accession>
<evidence type="ECO:0000313" key="3">
    <source>
        <dbReference type="Proteomes" id="UP000230538"/>
    </source>
</evidence>
<evidence type="ECO:0000313" key="2">
    <source>
        <dbReference type="EMBL" id="PJA38330.1"/>
    </source>
</evidence>
<dbReference type="Proteomes" id="UP000230538">
    <property type="component" value="Unassembled WGS sequence"/>
</dbReference>
<feature type="compositionally biased region" description="Polar residues" evidence="1">
    <location>
        <begin position="124"/>
        <end position="134"/>
    </location>
</feature>
<proteinExistence type="predicted"/>
<dbReference type="EMBL" id="PFXB01000022">
    <property type="protein sequence ID" value="PJA38330.1"/>
    <property type="molecule type" value="Genomic_DNA"/>
</dbReference>
<protein>
    <recommendedName>
        <fullName evidence="4">HD domain-containing protein</fullName>
    </recommendedName>
</protein>
<evidence type="ECO:0000256" key="1">
    <source>
        <dbReference type="SAM" id="MobiDB-lite"/>
    </source>
</evidence>
<dbReference type="AlphaFoldDB" id="A0A2M7WZ38"/>
<evidence type="ECO:0008006" key="4">
    <source>
        <dbReference type="Google" id="ProtNLM"/>
    </source>
</evidence>
<reference evidence="3" key="1">
    <citation type="submission" date="2017-09" db="EMBL/GenBank/DDBJ databases">
        <title>Depth-based differentiation of microbial function through sediment-hosted aquifers and enrichment of novel symbionts in the deep terrestrial subsurface.</title>
        <authorList>
            <person name="Probst A.J."/>
            <person name="Ladd B."/>
            <person name="Jarett J.K."/>
            <person name="Geller-Mcgrath D.E."/>
            <person name="Sieber C.M.K."/>
            <person name="Emerson J.B."/>
            <person name="Anantharaman K."/>
            <person name="Thomas B.C."/>
            <person name="Malmstrom R."/>
            <person name="Stieglmeier M."/>
            <person name="Klingl A."/>
            <person name="Woyke T."/>
            <person name="Ryan C.M."/>
            <person name="Banfield J.F."/>
        </authorList>
    </citation>
    <scope>NUCLEOTIDE SEQUENCE [LARGE SCALE GENOMIC DNA]</scope>
</reference>
<dbReference type="SUPFAM" id="SSF109604">
    <property type="entry name" value="HD-domain/PDEase-like"/>
    <property type="match status" value="1"/>
</dbReference>